<dbReference type="SMART" id="SM00091">
    <property type="entry name" value="PAS"/>
    <property type="match status" value="2"/>
</dbReference>
<organism evidence="6 7">
    <name type="scientific">Thiomonas arsenitoxydans (strain DSM 22701 / CIP 110005 / 3As)</name>
    <dbReference type="NCBI Taxonomy" id="426114"/>
    <lineage>
        <taxon>Bacteria</taxon>
        <taxon>Pseudomonadati</taxon>
        <taxon>Pseudomonadota</taxon>
        <taxon>Betaproteobacteria</taxon>
        <taxon>Burkholderiales</taxon>
        <taxon>Thiomonas</taxon>
    </lineage>
</organism>
<evidence type="ECO:0000259" key="4">
    <source>
        <dbReference type="PROSITE" id="PS50883"/>
    </source>
</evidence>
<evidence type="ECO:0000259" key="2">
    <source>
        <dbReference type="PROSITE" id="PS50112"/>
    </source>
</evidence>
<feature type="domain" description="PAC" evidence="3">
    <location>
        <begin position="594"/>
        <end position="647"/>
    </location>
</feature>
<dbReference type="Pfam" id="PF00563">
    <property type="entry name" value="EAL"/>
    <property type="match status" value="1"/>
</dbReference>
<evidence type="ECO:0000259" key="5">
    <source>
        <dbReference type="PROSITE" id="PS50887"/>
    </source>
</evidence>
<feature type="domain" description="EAL" evidence="4">
    <location>
        <begin position="823"/>
        <end position="1077"/>
    </location>
</feature>
<feature type="transmembrane region" description="Helical" evidence="1">
    <location>
        <begin position="7"/>
        <end position="28"/>
    </location>
</feature>
<evidence type="ECO:0000256" key="1">
    <source>
        <dbReference type="SAM" id="Phobius"/>
    </source>
</evidence>
<dbReference type="Gene3D" id="3.30.70.270">
    <property type="match status" value="1"/>
</dbReference>
<keyword evidence="1" id="KW-0812">Transmembrane</keyword>
<dbReference type="InterPro" id="IPR052155">
    <property type="entry name" value="Biofilm_reg_signaling"/>
</dbReference>
<dbReference type="InterPro" id="IPR000700">
    <property type="entry name" value="PAS-assoc_C"/>
</dbReference>
<evidence type="ECO:0000313" key="6">
    <source>
        <dbReference type="EMBL" id="MBN8745186.1"/>
    </source>
</evidence>
<gene>
    <name evidence="6" type="ORF">J0I24_12915</name>
</gene>
<dbReference type="NCBIfam" id="TIGR00229">
    <property type="entry name" value="sensory_box"/>
    <property type="match status" value="1"/>
</dbReference>
<dbReference type="PROSITE" id="PS50112">
    <property type="entry name" value="PAS"/>
    <property type="match status" value="1"/>
</dbReference>
<dbReference type="Proteomes" id="UP000664800">
    <property type="component" value="Unassembled WGS sequence"/>
</dbReference>
<dbReference type="CDD" id="cd01949">
    <property type="entry name" value="GGDEF"/>
    <property type="match status" value="1"/>
</dbReference>
<feature type="transmembrane region" description="Helical" evidence="1">
    <location>
        <begin position="40"/>
        <end position="56"/>
    </location>
</feature>
<dbReference type="CDD" id="cd01948">
    <property type="entry name" value="EAL"/>
    <property type="match status" value="1"/>
</dbReference>
<dbReference type="InterPro" id="IPR000014">
    <property type="entry name" value="PAS"/>
</dbReference>
<dbReference type="PROSITE" id="PS50887">
    <property type="entry name" value="GGDEF"/>
    <property type="match status" value="1"/>
</dbReference>
<dbReference type="EMBL" id="JAFKMR010000026">
    <property type="protein sequence ID" value="MBN8745186.1"/>
    <property type="molecule type" value="Genomic_DNA"/>
</dbReference>
<protein>
    <submittedName>
        <fullName evidence="6">EAL domain-containing protein</fullName>
    </submittedName>
</protein>
<dbReference type="SUPFAM" id="SSF55785">
    <property type="entry name" value="PYP-like sensor domain (PAS domain)"/>
    <property type="match status" value="2"/>
</dbReference>
<dbReference type="InterPro" id="IPR013656">
    <property type="entry name" value="PAS_4"/>
</dbReference>
<dbReference type="InterPro" id="IPR029787">
    <property type="entry name" value="Nucleotide_cyclase"/>
</dbReference>
<feature type="domain" description="PAS" evidence="2">
    <location>
        <begin position="389"/>
        <end position="460"/>
    </location>
</feature>
<dbReference type="SUPFAM" id="SSF55073">
    <property type="entry name" value="Nucleotide cyclase"/>
    <property type="match status" value="1"/>
</dbReference>
<comment type="caution">
    <text evidence="6">The sequence shown here is derived from an EMBL/GenBank/DDBJ whole genome shotgun (WGS) entry which is preliminary data.</text>
</comment>
<keyword evidence="1" id="KW-0472">Membrane</keyword>
<dbReference type="Gene3D" id="3.30.450.20">
    <property type="entry name" value="PAS domain"/>
    <property type="match status" value="2"/>
</dbReference>
<dbReference type="SMART" id="SM00267">
    <property type="entry name" value="GGDEF"/>
    <property type="match status" value="1"/>
</dbReference>
<name>A0A8I1MZ49_THIA3</name>
<dbReference type="AlphaFoldDB" id="A0A8I1MZ49"/>
<dbReference type="InterPro" id="IPR001633">
    <property type="entry name" value="EAL_dom"/>
</dbReference>
<dbReference type="Gene3D" id="3.20.20.450">
    <property type="entry name" value="EAL domain"/>
    <property type="match status" value="1"/>
</dbReference>
<evidence type="ECO:0000259" key="3">
    <source>
        <dbReference type="PROSITE" id="PS50113"/>
    </source>
</evidence>
<dbReference type="PANTHER" id="PTHR44757">
    <property type="entry name" value="DIGUANYLATE CYCLASE DGCP"/>
    <property type="match status" value="1"/>
</dbReference>
<dbReference type="InterPro" id="IPR001610">
    <property type="entry name" value="PAC"/>
</dbReference>
<proteinExistence type="predicted"/>
<dbReference type="SMART" id="SM00052">
    <property type="entry name" value="EAL"/>
    <property type="match status" value="1"/>
</dbReference>
<accession>A0A8I1MZ49</accession>
<keyword evidence="1" id="KW-1133">Transmembrane helix</keyword>
<dbReference type="PROSITE" id="PS50113">
    <property type="entry name" value="PAC"/>
    <property type="match status" value="2"/>
</dbReference>
<dbReference type="PANTHER" id="PTHR44757:SF2">
    <property type="entry name" value="BIOFILM ARCHITECTURE MAINTENANCE PROTEIN MBAA"/>
    <property type="match status" value="1"/>
</dbReference>
<dbReference type="Pfam" id="PF00990">
    <property type="entry name" value="GGDEF"/>
    <property type="match status" value="1"/>
</dbReference>
<dbReference type="InterPro" id="IPR013655">
    <property type="entry name" value="PAS_fold_3"/>
</dbReference>
<feature type="domain" description="PAC" evidence="3">
    <location>
        <begin position="464"/>
        <end position="516"/>
    </location>
</feature>
<feature type="domain" description="GGDEF" evidence="5">
    <location>
        <begin position="681"/>
        <end position="816"/>
    </location>
</feature>
<dbReference type="PROSITE" id="PS50883">
    <property type="entry name" value="EAL"/>
    <property type="match status" value="1"/>
</dbReference>
<dbReference type="InterPro" id="IPR035965">
    <property type="entry name" value="PAS-like_dom_sf"/>
</dbReference>
<dbReference type="InterPro" id="IPR035919">
    <property type="entry name" value="EAL_sf"/>
</dbReference>
<dbReference type="FunFam" id="3.20.20.450:FF:000001">
    <property type="entry name" value="Cyclic di-GMP phosphodiesterase yahA"/>
    <property type="match status" value="1"/>
</dbReference>
<dbReference type="RefSeq" id="WP_276731663.1">
    <property type="nucleotide sequence ID" value="NZ_JAFKMR010000026.1"/>
</dbReference>
<evidence type="ECO:0000313" key="7">
    <source>
        <dbReference type="Proteomes" id="UP000664800"/>
    </source>
</evidence>
<dbReference type="Pfam" id="PF08448">
    <property type="entry name" value="PAS_4"/>
    <property type="match status" value="1"/>
</dbReference>
<dbReference type="CDD" id="cd00130">
    <property type="entry name" value="PAS"/>
    <property type="match status" value="1"/>
</dbReference>
<dbReference type="SUPFAM" id="SSF141868">
    <property type="entry name" value="EAL domain-like"/>
    <property type="match status" value="1"/>
</dbReference>
<reference evidence="6" key="1">
    <citation type="submission" date="2021-02" db="EMBL/GenBank/DDBJ databases">
        <title>Thiocyanate and organic carbon inputs drive convergent selection for specific autotrophic Afipia and Thiobacillus strains within complex microbiomes.</title>
        <authorList>
            <person name="Huddy R.J."/>
            <person name="Sachdeva R."/>
            <person name="Kadzinga F."/>
            <person name="Kantor R.S."/>
            <person name="Harrison S.T.L."/>
            <person name="Banfield J.F."/>
        </authorList>
    </citation>
    <scope>NUCLEOTIDE SEQUENCE</scope>
    <source>
        <strain evidence="6">SCN18_13_7_16_R3_B_64_19</strain>
    </source>
</reference>
<dbReference type="InterPro" id="IPR000160">
    <property type="entry name" value="GGDEF_dom"/>
</dbReference>
<dbReference type="InterPro" id="IPR043128">
    <property type="entry name" value="Rev_trsase/Diguanyl_cyclase"/>
</dbReference>
<dbReference type="NCBIfam" id="TIGR00254">
    <property type="entry name" value="GGDEF"/>
    <property type="match status" value="1"/>
</dbReference>
<feature type="transmembrane region" description="Helical" evidence="1">
    <location>
        <begin position="77"/>
        <end position="99"/>
    </location>
</feature>
<dbReference type="SMART" id="SM00086">
    <property type="entry name" value="PAC"/>
    <property type="match status" value="2"/>
</dbReference>
<sequence>MHLITPLLIDLGIVALAMAGVLMLAWKLLQQLWGTGTSSAYQPAALLFSAGVATAVRNRFPWMRVAYRQRPDRKLMLTAAVILLLASSLTALFTALVMADHERNRLTLSMENDRDALSRGLLMAMEVRGKELERFSHNPLLLRTLQTLQNGKEGSPAHPSAELQSQLADLRTMMALLAPHEYSITNLWGETVLSSAASTAHHPGLPSLASAMPPASQFMLQRDPETLNFFLHTQLPIRKGEQTIGHFSASLPLPASSRIAHELTRRAKHTVIKICSLSNDLWTCLPSKAGESEQTTLLTSKRLPAEVRWAQGKAATTIQEIDGQRWLISSTPLGTTGLALAVEVPTAELYAPVVDTLETGLLFVPGLVLLGLLVLGWQLRPLTQRLHQANARVQNAFDYSGIGILMVNGQGDILDFNPAFSEMLGYTPAELRQPHVVDDFLHPDDQGAVAAQLGGMADTEVGAYCAHRRYRHKNGQYRMLQWHVSPVKNEDGAVTSIVCYALDVTDELARRDAAIRQTAFLNAVLDNMRDVVYACDENGLLSYVNAAAIRAGLPTKMGVSLRELELVTPVHTTDHKPVPLEQLPLGSALRGEPKEAENFLIESLEGQWRHYEITARRLLDSTGTPLGAAAVAHDVTEIRAVDRRLKWLIDHDELTELPNQTLVIESLERLLEAETSRDESRQLAVYLLDIDRFRQINDSFGHALGDDLLIETAARLKVALAPDDFLARWGGNAFAVLHPCTADQQALLDHAEQLLNSLTEPFVLDGQTIFITASLGIARAPRDGRSATQLFSRADVAMYRCKANTPGRALLYTADMSQRGRELIEMETDLRHALALEQFFVLYQPKVCLQTHQVIGAEALLRWQHPQHGLVSPATFIPLLEETGLIVPVGQWVLNAVCKQLQEWEQQGKTPLPIAVNCSMRQLQGDLILRQVSSALEHSGIAPGLLELEITESMMLRDPEHVSGLIVQLRELGVNTSIDDFGTGYSSLASLKRLPVTTIKLDRAFVKDLPNDADDAAITRAVISMAKALHLIVIAEGVETQEQADFLQQLGCEAYQGWLFSQAVAPKRFAQYLADAKTHTPG</sequence>
<dbReference type="Pfam" id="PF08447">
    <property type="entry name" value="PAS_3"/>
    <property type="match status" value="1"/>
</dbReference>